<sequence>MNMKNKSIDMLVPSKSNWSKRQWLFLISTTIATLGSAICISLQAPFFPAEAERKHVRSTVYGFVFGVYSLTVFVTAPLFGKYIDTIKPLFLLNSGTFLTSSCCILFGCLDQIKSGPTFITFAFIVRIVEAIGEAAVVTSSYAIVAKAFPGEICVAFAFLRAAFGIGLTIGPTIGGLLYQAGGFTLPFACMGGLLLAIAIINISLFWSENGKQLFKLLKNNRESSVITEESVRSVESSTIGRALSIPSVTLCLLAASVGAISIGFFETTLEPHLRQFKVEPVVIGLAFLTTAGSEAISFPLLAWFCNGKQNLKLVIAFGHFLICITYLFVGPAPFIPVASEFWMSIVGLVFHGLGVGTVFFATHVEALQALILYGYSDSFQTYGMISGVWAAFFEFGHFVGPSMSGVIYDLLGFRVASQIILIFQLIMVIANVFYYFVFDIKSDGSSIKLIAIAQWIPKCYLTEQ</sequence>
<dbReference type="PANTHER" id="PTHR23506">
    <property type="entry name" value="GH10249P"/>
    <property type="match status" value="1"/>
</dbReference>
<feature type="transmembrane region" description="Helical" evidence="6">
    <location>
        <begin position="382"/>
        <end position="399"/>
    </location>
</feature>
<dbReference type="InterPro" id="IPR020846">
    <property type="entry name" value="MFS_dom"/>
</dbReference>
<feature type="transmembrane region" description="Helical" evidence="6">
    <location>
        <begin position="184"/>
        <end position="206"/>
    </location>
</feature>
<dbReference type="Gene3D" id="1.20.1250.20">
    <property type="entry name" value="MFS general substrate transporter like domains"/>
    <property type="match status" value="1"/>
</dbReference>
<dbReference type="OMA" id="FMPIAGQ"/>
<keyword evidence="3 6" id="KW-0812">Transmembrane</keyword>
<keyword evidence="4 6" id="KW-1133">Transmembrane helix</keyword>
<dbReference type="EMBL" id="JH431872">
    <property type="status" value="NOT_ANNOTATED_CDS"/>
    <property type="molecule type" value="Genomic_DNA"/>
</dbReference>
<feature type="transmembrane region" description="Helical" evidence="6">
    <location>
        <begin position="156"/>
        <end position="178"/>
    </location>
</feature>
<feature type="transmembrane region" description="Helical" evidence="6">
    <location>
        <begin position="59"/>
        <end position="79"/>
    </location>
</feature>
<evidence type="ECO:0000256" key="2">
    <source>
        <dbReference type="ARBA" id="ARBA00022448"/>
    </source>
</evidence>
<evidence type="ECO:0000313" key="8">
    <source>
        <dbReference type="EnsemblMetazoa" id="SMAR013858-PA"/>
    </source>
</evidence>
<dbReference type="InterPro" id="IPR050930">
    <property type="entry name" value="MFS_Vesicular_Transporter"/>
</dbReference>
<name>T1JJ27_STRMM</name>
<dbReference type="AlphaFoldDB" id="T1JJ27"/>
<feature type="transmembrane region" description="Helical" evidence="6">
    <location>
        <begin position="311"/>
        <end position="329"/>
    </location>
</feature>
<evidence type="ECO:0000313" key="9">
    <source>
        <dbReference type="Proteomes" id="UP000014500"/>
    </source>
</evidence>
<dbReference type="EnsemblMetazoa" id="SMAR013858-RA">
    <property type="protein sequence ID" value="SMAR013858-PA"/>
    <property type="gene ID" value="SMAR013858"/>
</dbReference>
<dbReference type="HOGENOM" id="CLU_028639_3_0_1"/>
<evidence type="ECO:0000256" key="3">
    <source>
        <dbReference type="ARBA" id="ARBA00022692"/>
    </source>
</evidence>
<dbReference type="SUPFAM" id="SSF103473">
    <property type="entry name" value="MFS general substrate transporter"/>
    <property type="match status" value="1"/>
</dbReference>
<feature type="transmembrane region" description="Helical" evidence="6">
    <location>
        <begin position="91"/>
        <end position="112"/>
    </location>
</feature>
<feature type="transmembrane region" description="Helical" evidence="6">
    <location>
        <begin position="285"/>
        <end position="304"/>
    </location>
</feature>
<reference evidence="9" key="1">
    <citation type="submission" date="2011-05" db="EMBL/GenBank/DDBJ databases">
        <authorList>
            <person name="Richards S.R."/>
            <person name="Qu J."/>
            <person name="Jiang H."/>
            <person name="Jhangiani S.N."/>
            <person name="Agravi P."/>
            <person name="Goodspeed R."/>
            <person name="Gross S."/>
            <person name="Mandapat C."/>
            <person name="Jackson L."/>
            <person name="Mathew T."/>
            <person name="Pu L."/>
            <person name="Thornton R."/>
            <person name="Saada N."/>
            <person name="Wilczek-Boney K.B."/>
            <person name="Lee S."/>
            <person name="Kovar C."/>
            <person name="Wu Y."/>
            <person name="Scherer S.E."/>
            <person name="Worley K.C."/>
            <person name="Muzny D.M."/>
            <person name="Gibbs R."/>
        </authorList>
    </citation>
    <scope>NUCLEOTIDE SEQUENCE</scope>
    <source>
        <strain evidence="9">Brora</strain>
    </source>
</reference>
<dbReference type="GO" id="GO:0022857">
    <property type="term" value="F:transmembrane transporter activity"/>
    <property type="evidence" value="ECO:0007669"/>
    <property type="project" value="InterPro"/>
</dbReference>
<dbReference type="PANTHER" id="PTHR23506:SF26">
    <property type="entry name" value="MFS-TYPE TRANSPORTER SLC18B1"/>
    <property type="match status" value="1"/>
</dbReference>
<accession>T1JJ27</accession>
<dbReference type="STRING" id="126957.T1JJ27"/>
<dbReference type="PhylomeDB" id="T1JJ27"/>
<evidence type="ECO:0000256" key="5">
    <source>
        <dbReference type="ARBA" id="ARBA00023136"/>
    </source>
</evidence>
<evidence type="ECO:0000259" key="7">
    <source>
        <dbReference type="PROSITE" id="PS50850"/>
    </source>
</evidence>
<dbReference type="InterPro" id="IPR036259">
    <property type="entry name" value="MFS_trans_sf"/>
</dbReference>
<keyword evidence="9" id="KW-1185">Reference proteome</keyword>
<dbReference type="Proteomes" id="UP000014500">
    <property type="component" value="Unassembled WGS sequence"/>
</dbReference>
<feature type="transmembrane region" description="Helical" evidence="6">
    <location>
        <begin position="341"/>
        <end position="361"/>
    </location>
</feature>
<comment type="subcellular location">
    <subcellularLocation>
        <location evidence="1">Membrane</location>
        <topology evidence="1">Multi-pass membrane protein</topology>
    </subcellularLocation>
</comment>
<dbReference type="GO" id="GO:0016020">
    <property type="term" value="C:membrane"/>
    <property type="evidence" value="ECO:0007669"/>
    <property type="project" value="UniProtKB-SubCell"/>
</dbReference>
<protein>
    <recommendedName>
        <fullName evidence="7">Major facilitator superfamily (MFS) profile domain-containing protein</fullName>
    </recommendedName>
</protein>
<organism evidence="8 9">
    <name type="scientific">Strigamia maritima</name>
    <name type="common">European centipede</name>
    <name type="synonym">Geophilus maritimus</name>
    <dbReference type="NCBI Taxonomy" id="126957"/>
    <lineage>
        <taxon>Eukaryota</taxon>
        <taxon>Metazoa</taxon>
        <taxon>Ecdysozoa</taxon>
        <taxon>Arthropoda</taxon>
        <taxon>Myriapoda</taxon>
        <taxon>Chilopoda</taxon>
        <taxon>Pleurostigmophora</taxon>
        <taxon>Geophilomorpha</taxon>
        <taxon>Linotaeniidae</taxon>
        <taxon>Strigamia</taxon>
    </lineage>
</organism>
<dbReference type="PROSITE" id="PS50850">
    <property type="entry name" value="MFS"/>
    <property type="match status" value="1"/>
</dbReference>
<dbReference type="InterPro" id="IPR011701">
    <property type="entry name" value="MFS"/>
</dbReference>
<feature type="transmembrane region" description="Helical" evidence="6">
    <location>
        <begin position="118"/>
        <end position="144"/>
    </location>
</feature>
<feature type="domain" description="Major facilitator superfamily (MFS) profile" evidence="7">
    <location>
        <begin position="25"/>
        <end position="442"/>
    </location>
</feature>
<keyword evidence="5 6" id="KW-0472">Membrane</keyword>
<evidence type="ECO:0000256" key="4">
    <source>
        <dbReference type="ARBA" id="ARBA00022989"/>
    </source>
</evidence>
<dbReference type="Pfam" id="PF07690">
    <property type="entry name" value="MFS_1"/>
    <property type="match status" value="1"/>
</dbReference>
<evidence type="ECO:0000256" key="6">
    <source>
        <dbReference type="SAM" id="Phobius"/>
    </source>
</evidence>
<reference evidence="8" key="2">
    <citation type="submission" date="2015-02" db="UniProtKB">
        <authorList>
            <consortium name="EnsemblMetazoa"/>
        </authorList>
    </citation>
    <scope>IDENTIFICATION</scope>
</reference>
<evidence type="ECO:0000256" key="1">
    <source>
        <dbReference type="ARBA" id="ARBA00004141"/>
    </source>
</evidence>
<proteinExistence type="predicted"/>
<keyword evidence="2" id="KW-0813">Transport</keyword>
<feature type="transmembrane region" description="Helical" evidence="6">
    <location>
        <begin position="242"/>
        <end position="265"/>
    </location>
</feature>
<feature type="transmembrane region" description="Helical" evidence="6">
    <location>
        <begin position="419"/>
        <end position="438"/>
    </location>
</feature>
<dbReference type="eggNOG" id="KOG3764">
    <property type="taxonomic scope" value="Eukaryota"/>
</dbReference>